<accession>A0AAW4ZGR9</accession>
<dbReference type="AlphaFoldDB" id="A0AAW4ZGR9"/>
<reference evidence="1" key="1">
    <citation type="submission" date="2021-07" db="EMBL/GenBank/DDBJ databases">
        <title>Comparative genomics of Bacteroides fragilis group isolates reveals species-dependent resistance mechanisms and validates clinical tools for resistance prediction.</title>
        <authorList>
            <person name="Wallace M.J."/>
            <person name="Jean S."/>
            <person name="Wallace M.A."/>
            <person name="Carey-Ann B.D."/>
            <person name="Dantas G."/>
        </authorList>
    </citation>
    <scope>NUCLEOTIDE SEQUENCE</scope>
    <source>
        <strain evidence="1">BJH_160</strain>
    </source>
</reference>
<proteinExistence type="predicted"/>
<protein>
    <submittedName>
        <fullName evidence="1">Uncharacterized protein</fullName>
    </submittedName>
</protein>
<dbReference type="EMBL" id="JAHYQA010000033">
    <property type="protein sequence ID" value="MCE9240828.1"/>
    <property type="molecule type" value="Genomic_DNA"/>
</dbReference>
<organism evidence="1 2">
    <name type="scientific">Bacteroides thetaiotaomicron</name>
    <dbReference type="NCBI Taxonomy" id="818"/>
    <lineage>
        <taxon>Bacteria</taxon>
        <taxon>Pseudomonadati</taxon>
        <taxon>Bacteroidota</taxon>
        <taxon>Bacteroidia</taxon>
        <taxon>Bacteroidales</taxon>
        <taxon>Bacteroidaceae</taxon>
        <taxon>Bacteroides</taxon>
    </lineage>
</organism>
<dbReference type="RefSeq" id="WP_234129438.1">
    <property type="nucleotide sequence ID" value="NZ_JAHYQA010000033.1"/>
</dbReference>
<evidence type="ECO:0000313" key="2">
    <source>
        <dbReference type="Proteomes" id="UP001200544"/>
    </source>
</evidence>
<dbReference type="Proteomes" id="UP001200544">
    <property type="component" value="Unassembled WGS sequence"/>
</dbReference>
<comment type="caution">
    <text evidence="1">The sequence shown here is derived from an EMBL/GenBank/DDBJ whole genome shotgun (WGS) entry which is preliminary data.</text>
</comment>
<gene>
    <name evidence="1" type="ORF">K0H07_27265</name>
</gene>
<sequence length="100" mass="11420">MKKNIGVVIGVRDTDPDSPKYLLDERGEYMHFDSVEEADEYMENNGMNAGGGQKNSYVLQYHTFCLNCGKEYFLNPSETFVDELGRGYYCDECDSSFDVI</sequence>
<evidence type="ECO:0000313" key="1">
    <source>
        <dbReference type="EMBL" id="MCE9240828.1"/>
    </source>
</evidence>
<name>A0AAW4ZGR9_BACT4</name>